<evidence type="ECO:0000313" key="16">
    <source>
        <dbReference type="Proteomes" id="UP001151699"/>
    </source>
</evidence>
<evidence type="ECO:0000256" key="8">
    <source>
        <dbReference type="ARBA" id="ARBA00023069"/>
    </source>
</evidence>
<evidence type="ECO:0000256" key="3">
    <source>
        <dbReference type="ARBA" id="ARBA00022701"/>
    </source>
</evidence>
<dbReference type="InterPro" id="IPR043157">
    <property type="entry name" value="Dynein_AAA1S"/>
</dbReference>
<dbReference type="Pfam" id="PF17852">
    <property type="entry name" value="Dynein_AAA_lid"/>
    <property type="match status" value="1"/>
</dbReference>
<dbReference type="Pfam" id="PF12774">
    <property type="entry name" value="AAA_6"/>
    <property type="match status" value="1"/>
</dbReference>
<feature type="domain" description="Dynein heavy chain hydrolytic ATP-binding dynein motor region" evidence="13">
    <location>
        <begin position="199"/>
        <end position="525"/>
    </location>
</feature>
<evidence type="ECO:0000256" key="11">
    <source>
        <dbReference type="ARBA" id="ARBA00023273"/>
    </source>
</evidence>
<evidence type="ECO:0000256" key="7">
    <source>
        <dbReference type="ARBA" id="ARBA00023054"/>
    </source>
</evidence>
<dbReference type="Gene3D" id="1.20.58.1120">
    <property type="match status" value="1"/>
</dbReference>
<evidence type="ECO:0000256" key="1">
    <source>
        <dbReference type="ARBA" id="ARBA00004430"/>
    </source>
</evidence>
<dbReference type="GO" id="GO:0005524">
    <property type="term" value="F:ATP binding"/>
    <property type="evidence" value="ECO:0007669"/>
    <property type="project" value="UniProtKB-KW"/>
</dbReference>
<feature type="non-terminal residue" evidence="15">
    <location>
        <position position="802"/>
    </location>
</feature>
<evidence type="ECO:0000256" key="5">
    <source>
        <dbReference type="ARBA" id="ARBA00022840"/>
    </source>
</evidence>
<dbReference type="Pfam" id="PF08393">
    <property type="entry name" value="DHC_N2"/>
    <property type="match status" value="1"/>
</dbReference>
<keyword evidence="6" id="KW-0243">Dynein</keyword>
<dbReference type="GO" id="GO:0030286">
    <property type="term" value="C:dynein complex"/>
    <property type="evidence" value="ECO:0007669"/>
    <property type="project" value="UniProtKB-KW"/>
</dbReference>
<dbReference type="InterPro" id="IPR035699">
    <property type="entry name" value="AAA_6"/>
</dbReference>
<dbReference type="InterPro" id="IPR041466">
    <property type="entry name" value="Dynein_AAA5_ext"/>
</dbReference>
<dbReference type="SUPFAM" id="SSF52540">
    <property type="entry name" value="P-loop containing nucleoside triphosphate hydrolases"/>
    <property type="match status" value="2"/>
</dbReference>
<keyword evidence="16" id="KW-1185">Reference proteome</keyword>
<evidence type="ECO:0000259" key="12">
    <source>
        <dbReference type="Pfam" id="PF08393"/>
    </source>
</evidence>
<evidence type="ECO:0000256" key="10">
    <source>
        <dbReference type="ARBA" id="ARBA00023212"/>
    </source>
</evidence>
<keyword evidence="8" id="KW-0969">Cilium</keyword>
<dbReference type="EMBL" id="WJQU01000004">
    <property type="protein sequence ID" value="KAJ6634953.1"/>
    <property type="molecule type" value="Genomic_DNA"/>
</dbReference>
<keyword evidence="9" id="KW-0505">Motor protein</keyword>
<protein>
    <submittedName>
        <fullName evidence="15">Dynein axonemal heavy chain 3</fullName>
    </submittedName>
</protein>
<accession>A0A9Q0MN10</accession>
<dbReference type="OrthoDB" id="447173at2759"/>
<evidence type="ECO:0000256" key="9">
    <source>
        <dbReference type="ARBA" id="ARBA00023175"/>
    </source>
</evidence>
<keyword evidence="11" id="KW-0966">Cell projection</keyword>
<dbReference type="Gene3D" id="3.40.50.300">
    <property type="entry name" value="P-loop containing nucleotide triphosphate hydrolases"/>
    <property type="match status" value="2"/>
</dbReference>
<dbReference type="Gene3D" id="1.10.8.710">
    <property type="match status" value="1"/>
</dbReference>
<evidence type="ECO:0000259" key="13">
    <source>
        <dbReference type="Pfam" id="PF12774"/>
    </source>
</evidence>
<reference evidence="15" key="1">
    <citation type="submission" date="2022-07" db="EMBL/GenBank/DDBJ databases">
        <authorList>
            <person name="Trinca V."/>
            <person name="Uliana J.V.C."/>
            <person name="Torres T.T."/>
            <person name="Ward R.J."/>
            <person name="Monesi N."/>
        </authorList>
    </citation>
    <scope>NUCLEOTIDE SEQUENCE</scope>
    <source>
        <strain evidence="15">HSMRA1968</strain>
        <tissue evidence="15">Whole embryos</tissue>
    </source>
</reference>
<evidence type="ECO:0000256" key="6">
    <source>
        <dbReference type="ARBA" id="ARBA00023017"/>
    </source>
</evidence>
<keyword evidence="3" id="KW-0493">Microtubule</keyword>
<keyword evidence="4" id="KW-0547">Nucleotide-binding</keyword>
<evidence type="ECO:0000313" key="15">
    <source>
        <dbReference type="EMBL" id="KAJ6634953.1"/>
    </source>
</evidence>
<dbReference type="GO" id="GO:0051959">
    <property type="term" value="F:dynein light intermediate chain binding"/>
    <property type="evidence" value="ECO:0007669"/>
    <property type="project" value="InterPro"/>
</dbReference>
<dbReference type="PANTHER" id="PTHR45703">
    <property type="entry name" value="DYNEIN HEAVY CHAIN"/>
    <property type="match status" value="1"/>
</dbReference>
<dbReference type="InterPro" id="IPR013602">
    <property type="entry name" value="Dynein_heavy_linker"/>
</dbReference>
<comment type="caution">
    <text evidence="15">The sequence shown here is derived from an EMBL/GenBank/DDBJ whole genome shotgun (WGS) entry which is preliminary data.</text>
</comment>
<evidence type="ECO:0000256" key="4">
    <source>
        <dbReference type="ARBA" id="ARBA00022741"/>
    </source>
</evidence>
<dbReference type="GO" id="GO:0045505">
    <property type="term" value="F:dynein intermediate chain binding"/>
    <property type="evidence" value="ECO:0007669"/>
    <property type="project" value="InterPro"/>
</dbReference>
<keyword evidence="7" id="KW-0175">Coiled coil</keyword>
<dbReference type="Gene3D" id="3.20.180.20">
    <property type="entry name" value="Dynein heavy chain, N-terminal domain 2"/>
    <property type="match status" value="1"/>
</dbReference>
<dbReference type="InterPro" id="IPR042228">
    <property type="entry name" value="Dynein_linker_3"/>
</dbReference>
<feature type="domain" description="Dynein heavy chain AAA 5 extension" evidence="14">
    <location>
        <begin position="711"/>
        <end position="779"/>
    </location>
</feature>
<dbReference type="FunFam" id="3.40.50.300:FF:000044">
    <property type="entry name" value="Dynein heavy chain 5, axonemal"/>
    <property type="match status" value="1"/>
</dbReference>
<organism evidence="15 16">
    <name type="scientific">Pseudolycoriella hygida</name>
    <dbReference type="NCBI Taxonomy" id="35572"/>
    <lineage>
        <taxon>Eukaryota</taxon>
        <taxon>Metazoa</taxon>
        <taxon>Ecdysozoa</taxon>
        <taxon>Arthropoda</taxon>
        <taxon>Hexapoda</taxon>
        <taxon>Insecta</taxon>
        <taxon>Pterygota</taxon>
        <taxon>Neoptera</taxon>
        <taxon>Endopterygota</taxon>
        <taxon>Diptera</taxon>
        <taxon>Nematocera</taxon>
        <taxon>Sciaroidea</taxon>
        <taxon>Sciaridae</taxon>
        <taxon>Pseudolycoriella</taxon>
    </lineage>
</organism>
<dbReference type="AlphaFoldDB" id="A0A9Q0MN10"/>
<evidence type="ECO:0000259" key="14">
    <source>
        <dbReference type="Pfam" id="PF17852"/>
    </source>
</evidence>
<keyword evidence="2" id="KW-0963">Cytoplasm</keyword>
<dbReference type="InterPro" id="IPR027417">
    <property type="entry name" value="P-loop_NTPase"/>
</dbReference>
<dbReference type="FunFam" id="1.10.8.710:FF:000004">
    <property type="entry name" value="Dynein axonemal heavy chain 6"/>
    <property type="match status" value="1"/>
</dbReference>
<name>A0A9Q0MN10_9DIPT</name>
<proteinExistence type="predicted"/>
<gene>
    <name evidence="15" type="primary">Dnah3_0</name>
    <name evidence="15" type="ORF">Bhyg_13535</name>
</gene>
<dbReference type="GO" id="GO:0005930">
    <property type="term" value="C:axoneme"/>
    <property type="evidence" value="ECO:0007669"/>
    <property type="project" value="UniProtKB-SubCell"/>
</dbReference>
<comment type="subcellular location">
    <subcellularLocation>
        <location evidence="1">Cytoplasm</location>
        <location evidence="1">Cytoskeleton</location>
        <location evidence="1">Cilium axoneme</location>
    </subcellularLocation>
</comment>
<dbReference type="Proteomes" id="UP001151699">
    <property type="component" value="Chromosome C"/>
</dbReference>
<sequence>LIAIFFQINSLLFDENSEITAMISAEGEEVSLRRRINPNSANGLVEKWLKEVQLVMFESVAYQLRAAYDDYWKAERNVWVVSWPGQVVQTISCMTWTKEVEDALIVNSLSSYLSKCNDQIDAIVELVRGNLSPGVTITIEALIVLDVHARDIVKYLVDKDVQDAGNFDWASQLRYYWKFDEVEKIETVCVSMVTTDVRYGMEYLGNISRLVVTGLTDRCYRTLMGAFKLNLGGAPEGPAGTGKTETCKDLAKAVAKKCVVFNCSDGLDYKALGKFFKGLAQSGAWACFDEFNRIELEVLSVVAQQILTIQRAIAKKLVKFMFEDTMLKLDPTCTIFITMNPGYAGRTDLPDNLKVLFRTVAMMVPDYAMIGEITLYSNGFKMARPLAQKIVHTYKLCSEQLSSQSHYDYGMRAVKSVLLASGALKRMHPQMDEDKVVLRAIVDVNLPKFLKEDVPLFKGIYMDLFPGTELPEPARDDIKRWLVTVLKRKKLQDTPWYVEKVLQFYEMMLVRHGLTVVGGTMGGKTNAWQTLAEVLKEVRNDPTSKCKEYEVNYRIINPKAISIGQLYGSFDPLTHEWTDGVLAKTFRDMVNNSHDTRCWIMFDGPIDAVWIENLNTVLGRFTAIRVLNDHLSLLDDNKKLCLMSGEIIEMTKLMNMMFEPADLEQASPATVSRVGMIYMEPEQLGWEALHKSFLIELTEFGLNEIYMGLYESLVDWLIPAVLEILEKCKSALRMSNMHQYQIHSKFFMAFLKSQEQLNQTWFQQTFLYTIAWAYGSTLDSLLTFCDTSQRSTQYAVSNRHKS</sequence>
<keyword evidence="10" id="KW-0206">Cytoskeleton</keyword>
<dbReference type="InterPro" id="IPR026983">
    <property type="entry name" value="DHC"/>
</dbReference>
<dbReference type="GO" id="GO:0007018">
    <property type="term" value="P:microtubule-based movement"/>
    <property type="evidence" value="ECO:0007669"/>
    <property type="project" value="InterPro"/>
</dbReference>
<feature type="domain" description="Dynein heavy chain linker" evidence="12">
    <location>
        <begin position="3"/>
        <end position="66"/>
    </location>
</feature>
<dbReference type="FunFam" id="1.20.58.1120:FF:000001">
    <property type="entry name" value="dynein heavy chain 2, axonemal"/>
    <property type="match status" value="1"/>
</dbReference>
<dbReference type="PANTHER" id="PTHR45703:SF1">
    <property type="entry name" value="DYNEINS HEAVY CHAIN"/>
    <property type="match status" value="1"/>
</dbReference>
<dbReference type="GO" id="GO:0005874">
    <property type="term" value="C:microtubule"/>
    <property type="evidence" value="ECO:0007669"/>
    <property type="project" value="UniProtKB-KW"/>
</dbReference>
<evidence type="ECO:0000256" key="2">
    <source>
        <dbReference type="ARBA" id="ARBA00022490"/>
    </source>
</evidence>
<keyword evidence="5" id="KW-0067">ATP-binding</keyword>